<dbReference type="Proteomes" id="UP001301728">
    <property type="component" value="Unassembled WGS sequence"/>
</dbReference>
<name>A0ABU5TXK4_9CYAN</name>
<accession>A0ABU5TXK4</accession>
<evidence type="ECO:0000313" key="1">
    <source>
        <dbReference type="EMBL" id="MEA5519559.1"/>
    </source>
</evidence>
<evidence type="ECO:0000313" key="2">
    <source>
        <dbReference type="Proteomes" id="UP001301728"/>
    </source>
</evidence>
<dbReference type="RefSeq" id="WP_046280866.1">
    <property type="nucleotide sequence ID" value="NZ_JAYGHT010000038.1"/>
</dbReference>
<protein>
    <submittedName>
        <fullName evidence="1">Uncharacterized protein</fullName>
    </submittedName>
</protein>
<sequence length="134" mass="15692">MFLNFLVPDFIRPCNQFLIFEGKIKIINRLDTPSYMINFENLKIKNDDNSFGNEFNNYSAFLLIDKTEGKEDLFLKAIIELFDDVKPRSKYRGYLDLSSSGLSKIQTYSIAYSETLKSQLKELFFELVEITTEK</sequence>
<comment type="caution">
    <text evidence="1">The sequence shown here is derived from an EMBL/GenBank/DDBJ whole genome shotgun (WGS) entry which is preliminary data.</text>
</comment>
<dbReference type="EMBL" id="JAYGHT010000038">
    <property type="protein sequence ID" value="MEA5519559.1"/>
    <property type="molecule type" value="Genomic_DNA"/>
</dbReference>
<organism evidence="1 2">
    <name type="scientific">Limnoraphis robusta CCNP1315</name>
    <dbReference type="NCBI Taxonomy" id="3110306"/>
    <lineage>
        <taxon>Bacteria</taxon>
        <taxon>Bacillati</taxon>
        <taxon>Cyanobacteriota</taxon>
        <taxon>Cyanophyceae</taxon>
        <taxon>Oscillatoriophycideae</taxon>
        <taxon>Oscillatoriales</taxon>
        <taxon>Sirenicapillariaceae</taxon>
        <taxon>Limnoraphis</taxon>
    </lineage>
</organism>
<reference evidence="1 2" key="1">
    <citation type="submission" date="2023-12" db="EMBL/GenBank/DDBJ databases">
        <title>Baltic Sea Cyanobacteria.</title>
        <authorList>
            <person name="Delbaje E."/>
            <person name="Fewer D.P."/>
            <person name="Shishido T.K."/>
        </authorList>
    </citation>
    <scope>NUCLEOTIDE SEQUENCE [LARGE SCALE GENOMIC DNA]</scope>
    <source>
        <strain evidence="1 2">CCNP 1315</strain>
    </source>
</reference>
<gene>
    <name evidence="1" type="ORF">VB854_11450</name>
</gene>
<proteinExistence type="predicted"/>
<keyword evidence="2" id="KW-1185">Reference proteome</keyword>